<feature type="compositionally biased region" description="Pro residues" evidence="1">
    <location>
        <begin position="114"/>
        <end position="123"/>
    </location>
</feature>
<reference evidence="3 4" key="1">
    <citation type="submission" date="2018-09" db="EMBL/GenBank/DDBJ databases">
        <title>Genomic investigation of the strawberry pathogen Phytophthora fragariae indicates pathogenicity is determined by transcriptional variation in three key races.</title>
        <authorList>
            <person name="Adams T.M."/>
            <person name="Armitage A.D."/>
            <person name="Sobczyk M.K."/>
            <person name="Bates H.J."/>
            <person name="Dunwell J.M."/>
            <person name="Nellist C.F."/>
            <person name="Harrison R.J."/>
        </authorList>
    </citation>
    <scope>NUCLEOTIDE SEQUENCE [LARGE SCALE GENOMIC DNA]</scope>
    <source>
        <strain evidence="3 4">SCRP249</strain>
    </source>
</reference>
<comment type="caution">
    <text evidence="3">The sequence shown here is derived from an EMBL/GenBank/DDBJ whole genome shotgun (WGS) entry which is preliminary data.</text>
</comment>
<accession>A0A6A3J9W8</accession>
<feature type="region of interest" description="Disordered" evidence="1">
    <location>
        <begin position="104"/>
        <end position="270"/>
    </location>
</feature>
<proteinExistence type="predicted"/>
<name>A0A6A3J9W8_9STRA</name>
<evidence type="ECO:0000259" key="2">
    <source>
        <dbReference type="Pfam" id="PF07727"/>
    </source>
</evidence>
<dbReference type="Pfam" id="PF07727">
    <property type="entry name" value="RVT_2"/>
    <property type="match status" value="1"/>
</dbReference>
<dbReference type="Proteomes" id="UP000429607">
    <property type="component" value="Unassembled WGS sequence"/>
</dbReference>
<evidence type="ECO:0000313" key="3">
    <source>
        <dbReference type="EMBL" id="KAE8991969.1"/>
    </source>
</evidence>
<dbReference type="CDD" id="cd09272">
    <property type="entry name" value="RNase_HI_RT_Ty1"/>
    <property type="match status" value="1"/>
</dbReference>
<dbReference type="PANTHER" id="PTHR11439">
    <property type="entry name" value="GAG-POL-RELATED RETROTRANSPOSON"/>
    <property type="match status" value="1"/>
</dbReference>
<evidence type="ECO:0000313" key="4">
    <source>
        <dbReference type="Proteomes" id="UP000429607"/>
    </source>
</evidence>
<dbReference type="InterPro" id="IPR043502">
    <property type="entry name" value="DNA/RNA_pol_sf"/>
</dbReference>
<gene>
    <name evidence="3" type="ORF">PR001_g21076</name>
</gene>
<feature type="domain" description="Reverse transcriptase Ty1/copia-type" evidence="2">
    <location>
        <begin position="321"/>
        <end position="562"/>
    </location>
</feature>
<protein>
    <recommendedName>
        <fullName evidence="2">Reverse transcriptase Ty1/copia-type domain-containing protein</fullName>
    </recommendedName>
</protein>
<organism evidence="3 4">
    <name type="scientific">Phytophthora rubi</name>
    <dbReference type="NCBI Taxonomy" id="129364"/>
    <lineage>
        <taxon>Eukaryota</taxon>
        <taxon>Sar</taxon>
        <taxon>Stramenopiles</taxon>
        <taxon>Oomycota</taxon>
        <taxon>Peronosporomycetes</taxon>
        <taxon>Peronosporales</taxon>
        <taxon>Peronosporaceae</taxon>
        <taxon>Phytophthora</taxon>
    </lineage>
</organism>
<feature type="non-terminal residue" evidence="3">
    <location>
        <position position="1"/>
    </location>
</feature>
<dbReference type="AlphaFoldDB" id="A0A6A3J9W8"/>
<dbReference type="EMBL" id="QXFV01002156">
    <property type="protein sequence ID" value="KAE8991969.1"/>
    <property type="molecule type" value="Genomic_DNA"/>
</dbReference>
<sequence length="821" mass="90453">YAARHAVYVRNRVISRSYPNSTPYERYHGHAPDVSHLRVFGEPVVAKIPDSKRSTRFKFRQRGRRGTFVGHDSERKGHFVYIREGGARIQRTCDVAFLQVCPTLDDPGPTAQSTPPPLDPPFDPEAEPAGASTLDSTRGSRPFGPAATVIRPPSRGGRPPGPAETANSNLPRGSRPPGPAVTVTAPSSRGGRPQGPAVTVAAPSSRGGRPQGPAEPPLSNRSRGGRPPGPADIPAATDAVTGEIPDADHLPNSLVEEFNGTPDLTRRRRSERISSRLIGQAFMVLCEAINEPVTLAEARRSPLWPLWKRAIEEEIEALRANDTFDVVEPPPDAHIVGSTVKFRVKRDGSCNIDRLRARLCAQGFSQIFLVDYGETYAPVARLVSVRVFLALVTHHGLRVCQCDVPSAYVKARLDTVIYMRQLPGFEIGGRGMVWRLKKALYGLKQAGKEWYDEIDAFFTAQGLVATREDKCVYKLPDSSIIVLLYVDDILIGYSNEGEMTKLVDALRDKYDVKCLGDVSWFLGMRIKVDVKTGTTSIDQYQFAKEVLRRFEMENCKPAHLPLNSGTFLVRGDEDDLLSDHVPYRAAVGALLYLSRVSRPDLAFAVNQVAAHANKPKVFHWTAVKQILRYIAGTTDMALIYRRQEDATPVELFSDADWANNTEDRKSISGVLVKVHDNAVSWITRRQTVVAKSSTAAEFIAASIGIEEARWVRMLMQTLMDKPLPAIQAHIDNQSTIAQIVNGRSSDAQKTIDCMFFDMKDAHKRGEVNISYCPTEIMAADGLTKALGRQRFNLLQGLVGLRSSNGPRVTVPAGLENSPTPN</sequence>
<evidence type="ECO:0000256" key="1">
    <source>
        <dbReference type="SAM" id="MobiDB-lite"/>
    </source>
</evidence>
<dbReference type="SUPFAM" id="SSF56672">
    <property type="entry name" value="DNA/RNA polymerases"/>
    <property type="match status" value="1"/>
</dbReference>
<dbReference type="InterPro" id="IPR013103">
    <property type="entry name" value="RVT_2"/>
</dbReference>
<dbReference type="PANTHER" id="PTHR11439:SF463">
    <property type="entry name" value="REVERSE TRANSCRIPTASE TY1_COPIA-TYPE DOMAIN-CONTAINING PROTEIN"/>
    <property type="match status" value="1"/>
</dbReference>